<name>A0A0B6XVJ3_9EUPU</name>
<feature type="compositionally biased region" description="Basic and acidic residues" evidence="1">
    <location>
        <begin position="53"/>
        <end position="71"/>
    </location>
</feature>
<evidence type="ECO:0000313" key="2">
    <source>
        <dbReference type="EMBL" id="CEK47893.1"/>
    </source>
</evidence>
<feature type="compositionally biased region" description="Polar residues" evidence="1">
    <location>
        <begin position="1"/>
        <end position="49"/>
    </location>
</feature>
<organism evidence="2">
    <name type="scientific">Arion vulgaris</name>
    <dbReference type="NCBI Taxonomy" id="1028688"/>
    <lineage>
        <taxon>Eukaryota</taxon>
        <taxon>Metazoa</taxon>
        <taxon>Spiralia</taxon>
        <taxon>Lophotrochozoa</taxon>
        <taxon>Mollusca</taxon>
        <taxon>Gastropoda</taxon>
        <taxon>Heterobranchia</taxon>
        <taxon>Euthyneura</taxon>
        <taxon>Panpulmonata</taxon>
        <taxon>Eupulmonata</taxon>
        <taxon>Stylommatophora</taxon>
        <taxon>Helicina</taxon>
        <taxon>Arionoidea</taxon>
        <taxon>Arionidae</taxon>
        <taxon>Arion</taxon>
    </lineage>
</organism>
<sequence length="111" mass="12633">SFTSSDSDTEFLENSTCIMSTPSKPSLTNGGYRSHTRISQSQNENLPDTQTEENNKHENETRISDETTKTEQLYRTDVTLFSNSIMKHVKFSENQSQQIVPAYAKPKILIK</sequence>
<reference evidence="2" key="1">
    <citation type="submission" date="2014-12" db="EMBL/GenBank/DDBJ databases">
        <title>Insight into the proteome of Arion vulgaris.</title>
        <authorList>
            <person name="Aradska J."/>
            <person name="Bulat T."/>
            <person name="Smidak R."/>
            <person name="Sarate P."/>
            <person name="Gangsoo J."/>
            <person name="Sialana F."/>
            <person name="Bilban M."/>
            <person name="Lubec G."/>
        </authorList>
    </citation>
    <scope>NUCLEOTIDE SEQUENCE</scope>
    <source>
        <tissue evidence="2">Skin</tissue>
    </source>
</reference>
<gene>
    <name evidence="2" type="primary">ORF2564</name>
</gene>
<protein>
    <submittedName>
        <fullName evidence="2">Uncharacterized protein</fullName>
    </submittedName>
</protein>
<proteinExistence type="predicted"/>
<accession>A0A0B6XVJ3</accession>
<dbReference type="EMBL" id="HACG01001028">
    <property type="protein sequence ID" value="CEK47893.1"/>
    <property type="molecule type" value="Transcribed_RNA"/>
</dbReference>
<feature type="region of interest" description="Disordered" evidence="1">
    <location>
        <begin position="1"/>
        <end position="71"/>
    </location>
</feature>
<evidence type="ECO:0000256" key="1">
    <source>
        <dbReference type="SAM" id="MobiDB-lite"/>
    </source>
</evidence>
<dbReference type="AlphaFoldDB" id="A0A0B6XVJ3"/>
<feature type="non-terminal residue" evidence="2">
    <location>
        <position position="111"/>
    </location>
</feature>
<feature type="non-terminal residue" evidence="2">
    <location>
        <position position="1"/>
    </location>
</feature>